<dbReference type="AlphaFoldDB" id="A0A0B2UP02"/>
<evidence type="ECO:0000313" key="1">
    <source>
        <dbReference type="EMBL" id="KHN70802.1"/>
    </source>
</evidence>
<organism evidence="1 2">
    <name type="scientific">Toxocara canis</name>
    <name type="common">Canine roundworm</name>
    <dbReference type="NCBI Taxonomy" id="6265"/>
    <lineage>
        <taxon>Eukaryota</taxon>
        <taxon>Metazoa</taxon>
        <taxon>Ecdysozoa</taxon>
        <taxon>Nematoda</taxon>
        <taxon>Chromadorea</taxon>
        <taxon>Rhabditida</taxon>
        <taxon>Spirurina</taxon>
        <taxon>Ascaridomorpha</taxon>
        <taxon>Ascaridoidea</taxon>
        <taxon>Toxocaridae</taxon>
        <taxon>Toxocara</taxon>
    </lineage>
</organism>
<sequence>MSVRRLAEMHSNSARKKPSAYKIARYGRNTNSLRTRSDYENRSRLFAFIAYCIPLNILNIPSACEPTDSVVITSIWKYCTGVILFKRVCVHAPVCPLSGFNSTAIEDRITEVARAMLDILFIPSALESLRRKLHMLGNESAELSFMIVTKLLVTKNTITTETLCSFNHTLSKALTEMKENLFKQM</sequence>
<gene>
    <name evidence="1" type="ORF">Tcan_18925</name>
</gene>
<accession>A0A0B2UP02</accession>
<proteinExistence type="predicted"/>
<keyword evidence="2" id="KW-1185">Reference proteome</keyword>
<evidence type="ECO:0000313" key="2">
    <source>
        <dbReference type="Proteomes" id="UP000031036"/>
    </source>
</evidence>
<dbReference type="EMBL" id="JPKZ01022849">
    <property type="protein sequence ID" value="KHN70802.1"/>
    <property type="molecule type" value="Genomic_DNA"/>
</dbReference>
<dbReference type="Proteomes" id="UP000031036">
    <property type="component" value="Unassembled WGS sequence"/>
</dbReference>
<reference evidence="1 2" key="1">
    <citation type="submission" date="2014-11" db="EMBL/GenBank/DDBJ databases">
        <title>Genetic blueprint of the zoonotic pathogen Toxocara canis.</title>
        <authorList>
            <person name="Zhu X.-Q."/>
            <person name="Korhonen P.K."/>
            <person name="Cai H."/>
            <person name="Young N.D."/>
            <person name="Nejsum P."/>
            <person name="von Samson-Himmelstjerna G."/>
            <person name="Boag P.R."/>
            <person name="Tan P."/>
            <person name="Li Q."/>
            <person name="Min J."/>
            <person name="Yang Y."/>
            <person name="Wang X."/>
            <person name="Fang X."/>
            <person name="Hall R.S."/>
            <person name="Hofmann A."/>
            <person name="Sternberg P.W."/>
            <person name="Jex A.R."/>
            <person name="Gasser R.B."/>
        </authorList>
    </citation>
    <scope>NUCLEOTIDE SEQUENCE [LARGE SCALE GENOMIC DNA]</scope>
    <source>
        <strain evidence="1">PN_DK_2014</strain>
    </source>
</reference>
<protein>
    <submittedName>
        <fullName evidence="1">Uncharacterized protein</fullName>
    </submittedName>
</protein>
<comment type="caution">
    <text evidence="1">The sequence shown here is derived from an EMBL/GenBank/DDBJ whole genome shotgun (WGS) entry which is preliminary data.</text>
</comment>
<name>A0A0B2UP02_TOXCA</name>